<dbReference type="InterPro" id="IPR004421">
    <property type="entry name" value="Carbamoyltransferase_HypF"/>
</dbReference>
<reference evidence="12 13" key="1">
    <citation type="submission" date="2013-08" db="EMBL/GenBank/DDBJ databases">
        <title>The genome sequence of Skermanella stibiiresistens.</title>
        <authorList>
            <person name="Zhu W."/>
            <person name="Wang G."/>
        </authorList>
    </citation>
    <scope>NUCLEOTIDE SEQUENCE [LARGE SCALE GENOMIC DNA]</scope>
    <source>
        <strain evidence="12 13">SB22</strain>
    </source>
</reference>
<dbReference type="SUPFAM" id="SSF55821">
    <property type="entry name" value="YrdC/RibB"/>
    <property type="match status" value="1"/>
</dbReference>
<accession>W9H0A8</accession>
<evidence type="ECO:0000256" key="2">
    <source>
        <dbReference type="ARBA" id="ARBA00008097"/>
    </source>
</evidence>
<dbReference type="GO" id="GO:0003725">
    <property type="term" value="F:double-stranded RNA binding"/>
    <property type="evidence" value="ECO:0007669"/>
    <property type="project" value="InterPro"/>
</dbReference>
<keyword evidence="13" id="KW-1185">Reference proteome</keyword>
<protein>
    <recommendedName>
        <fullName evidence="8">Carbamoyltransferase HypF</fullName>
        <ecNumber evidence="8">6.2.-.-</ecNumber>
    </recommendedName>
</protein>
<comment type="catalytic activity">
    <reaction evidence="7 8">
        <text>C-terminal L-cysteinyl-[HypE protein] + carbamoyl phosphate + ATP + H2O = C-terminal S-carboxamide-L-cysteinyl-[HypE protein] + AMP + phosphate + diphosphate + H(+)</text>
        <dbReference type="Rhea" id="RHEA:55636"/>
        <dbReference type="Rhea" id="RHEA-COMP:14247"/>
        <dbReference type="Rhea" id="RHEA-COMP:14392"/>
        <dbReference type="ChEBI" id="CHEBI:15377"/>
        <dbReference type="ChEBI" id="CHEBI:15378"/>
        <dbReference type="ChEBI" id="CHEBI:30616"/>
        <dbReference type="ChEBI" id="CHEBI:33019"/>
        <dbReference type="ChEBI" id="CHEBI:43474"/>
        <dbReference type="ChEBI" id="CHEBI:58228"/>
        <dbReference type="ChEBI" id="CHEBI:76913"/>
        <dbReference type="ChEBI" id="CHEBI:139126"/>
        <dbReference type="ChEBI" id="CHEBI:456215"/>
    </reaction>
</comment>
<dbReference type="InterPro" id="IPR011125">
    <property type="entry name" value="Znf_HypF"/>
</dbReference>
<evidence type="ECO:0000313" key="13">
    <source>
        <dbReference type="Proteomes" id="UP000019486"/>
    </source>
</evidence>
<dbReference type="Pfam" id="PF07503">
    <property type="entry name" value="zf-HYPF"/>
    <property type="match status" value="2"/>
</dbReference>
<keyword evidence="12" id="KW-0808">Transferase</keyword>
<dbReference type="PANTHER" id="PTHR42959">
    <property type="entry name" value="CARBAMOYLTRANSFERASE"/>
    <property type="match status" value="1"/>
</dbReference>
<keyword evidence="4" id="KW-0479">Metal-binding</keyword>
<dbReference type="PATRIC" id="fig|1385369.3.peg.4768"/>
<comment type="caution">
    <text evidence="12">The sequence shown here is derived from an EMBL/GenBank/DDBJ whole genome shotgun (WGS) entry which is preliminary data.</text>
</comment>
<comment type="pathway">
    <text evidence="1 8">Protein modification; [NiFe] hydrogenase maturation.</text>
</comment>
<dbReference type="InterPro" id="IPR006070">
    <property type="entry name" value="Sua5-like_dom"/>
</dbReference>
<dbReference type="GO" id="GO:0016743">
    <property type="term" value="F:carboxyl- or carbamoyltransferase activity"/>
    <property type="evidence" value="ECO:0007669"/>
    <property type="project" value="UniProtKB-UniRule"/>
</dbReference>
<dbReference type="Proteomes" id="UP000019486">
    <property type="component" value="Unassembled WGS sequence"/>
</dbReference>
<dbReference type="STRING" id="1385369.N825_14470"/>
<organism evidence="12 13">
    <name type="scientific">Skermanella stibiiresistens SB22</name>
    <dbReference type="NCBI Taxonomy" id="1385369"/>
    <lineage>
        <taxon>Bacteria</taxon>
        <taxon>Pseudomonadati</taxon>
        <taxon>Pseudomonadota</taxon>
        <taxon>Alphaproteobacteria</taxon>
        <taxon>Rhodospirillales</taxon>
        <taxon>Azospirillaceae</taxon>
        <taxon>Skermanella</taxon>
    </lineage>
</organism>
<dbReference type="Pfam" id="PF17788">
    <property type="entry name" value="HypF_C"/>
    <property type="match status" value="1"/>
</dbReference>
<dbReference type="Pfam" id="PF22521">
    <property type="entry name" value="HypF_C_2"/>
    <property type="match status" value="1"/>
</dbReference>
<feature type="domain" description="YrdC-like" evidence="11">
    <location>
        <begin position="201"/>
        <end position="399"/>
    </location>
</feature>
<dbReference type="Gene3D" id="3.30.110.120">
    <property type="match status" value="1"/>
</dbReference>
<sequence length="753" mass="78982">MTSAHIPISPISRSRVRVRGLVQGVGFRPFVHDLADSLGLTGWVLNDAEGVLLEVQGGDRAGFIDALARRAPPLADVAAIEVEDLAPEPAESGFRIRASAAGVSGAAGAAATMIGPDAAVCPDCLTELFDPVDRRWRYPFLNCTHCGPRHTITRALPYDRPRTSMAGFTLCPDCAREYADPRDRRFHAQPIACPACGPALDTPVEEITARLRAGEIVAIKGLGGFHLACDAYDAAAVARLRARKQRNGKPFAVMVANLASASALADISPVEAALLTGPERPVVLVRARSGSLPDAVAPDLAWVGLMLPHTPLQYLLFHEAAGRPAGTAWLDQPQDLALVMTSANPGGEPLVTDNAEAHDRLAGIADHIAGHDRNIVIRSDDSVARAVGGAPTMIRRSRGHAPRGIPLGRQAPPILALGGHLKNTICVTRGDQAFLSQHVGDLDNGATLRFLEETVAHLLGILEVEPVAVAHDLHPDFLSTRHAQSLDLPRFAIQHHHAHIAAVAAEHGLEGPLVGLALDGFGLGEAGDSRGGELLRLDGATCDRLGHFAELAQPGGDKAARQPWRMAAAALHRMGRADEITRRFADHGNTAALVQMLDRGINCPPTTSCGRWFDAACGLLGVRAVSGFEGEAAMVLESLVTRPTVLPGGWTITDGVLDLTALLDAVSGLSPGAGADLFHGTLTAALIDWALPAIEGGRIALAGGCVMNAVLTEGLIDGFCHHGITAVIPRKVPANDGGLSLGQAWVAAHLITA</sequence>
<evidence type="ECO:0000256" key="3">
    <source>
        <dbReference type="ARBA" id="ARBA00022598"/>
    </source>
</evidence>
<comment type="catalytic activity">
    <reaction evidence="9">
        <text>an acyl phosphate + H2O = a carboxylate + phosphate + H(+)</text>
        <dbReference type="Rhea" id="RHEA:14965"/>
        <dbReference type="ChEBI" id="CHEBI:15377"/>
        <dbReference type="ChEBI" id="CHEBI:15378"/>
        <dbReference type="ChEBI" id="CHEBI:29067"/>
        <dbReference type="ChEBI" id="CHEBI:43474"/>
        <dbReference type="ChEBI" id="CHEBI:59918"/>
        <dbReference type="EC" id="3.6.1.7"/>
    </reaction>
</comment>
<dbReference type="InterPro" id="IPR017968">
    <property type="entry name" value="Acylphosphatase_CS"/>
</dbReference>
<dbReference type="GO" id="GO:0016874">
    <property type="term" value="F:ligase activity"/>
    <property type="evidence" value="ECO:0007669"/>
    <property type="project" value="UniProtKB-UniRule"/>
</dbReference>
<dbReference type="InterPro" id="IPR036046">
    <property type="entry name" value="Acylphosphatase-like_dom_sf"/>
</dbReference>
<dbReference type="InterPro" id="IPR017945">
    <property type="entry name" value="DHBP_synth_RibB-like_a/b_dom"/>
</dbReference>
<dbReference type="UniPathway" id="UPA00335"/>
<evidence type="ECO:0000313" key="12">
    <source>
        <dbReference type="EMBL" id="EWY38122.1"/>
    </source>
</evidence>
<dbReference type="Gene3D" id="3.90.870.50">
    <property type="match status" value="1"/>
</dbReference>
<dbReference type="PROSITE" id="PS51160">
    <property type="entry name" value="ACYLPHOSPHATASE_3"/>
    <property type="match status" value="1"/>
</dbReference>
<dbReference type="Gene3D" id="3.30.420.360">
    <property type="match status" value="1"/>
</dbReference>
<evidence type="ECO:0000256" key="1">
    <source>
        <dbReference type="ARBA" id="ARBA00004711"/>
    </source>
</evidence>
<dbReference type="InterPro" id="IPR051060">
    <property type="entry name" value="Carbamoyltrans_HypF-like"/>
</dbReference>
<keyword evidence="3" id="KW-0436">Ligase</keyword>
<dbReference type="PROSITE" id="PS00150">
    <property type="entry name" value="ACYLPHOSPHATASE_1"/>
    <property type="match status" value="1"/>
</dbReference>
<dbReference type="Pfam" id="PF01300">
    <property type="entry name" value="Sua5_yciO_yrdC"/>
    <property type="match status" value="1"/>
</dbReference>
<dbReference type="RefSeq" id="WP_037457596.1">
    <property type="nucleotide sequence ID" value="NZ_AVFL01000020.1"/>
</dbReference>
<dbReference type="AlphaFoldDB" id="W9H0A8"/>
<evidence type="ECO:0000256" key="5">
    <source>
        <dbReference type="ARBA" id="ARBA00022771"/>
    </source>
</evidence>
<dbReference type="GO" id="GO:0008270">
    <property type="term" value="F:zinc ion binding"/>
    <property type="evidence" value="ECO:0007669"/>
    <property type="project" value="UniProtKB-KW"/>
</dbReference>
<feature type="domain" description="Acylphosphatase-like" evidence="10">
    <location>
        <begin position="13"/>
        <end position="98"/>
    </location>
</feature>
<evidence type="ECO:0000256" key="8">
    <source>
        <dbReference type="PIRNR" id="PIRNR006256"/>
    </source>
</evidence>
<name>W9H0A8_9PROT</name>
<dbReference type="EC" id="6.2.-.-" evidence="8"/>
<dbReference type="NCBIfam" id="TIGR00143">
    <property type="entry name" value="hypF"/>
    <property type="match status" value="1"/>
</dbReference>
<dbReference type="GO" id="GO:0003998">
    <property type="term" value="F:acylphosphatase activity"/>
    <property type="evidence" value="ECO:0007669"/>
    <property type="project" value="UniProtKB-EC"/>
</dbReference>
<feature type="active site" evidence="9">
    <location>
        <position position="46"/>
    </location>
</feature>
<keyword evidence="6" id="KW-0862">Zinc</keyword>
<dbReference type="Pfam" id="PF00708">
    <property type="entry name" value="Acylphosphatase"/>
    <property type="match status" value="1"/>
</dbReference>
<dbReference type="PROSITE" id="PS51163">
    <property type="entry name" value="YRDC"/>
    <property type="match status" value="1"/>
</dbReference>
<dbReference type="GO" id="GO:0051604">
    <property type="term" value="P:protein maturation"/>
    <property type="evidence" value="ECO:0007669"/>
    <property type="project" value="TreeGrafter"/>
</dbReference>
<evidence type="ECO:0000259" key="10">
    <source>
        <dbReference type="PROSITE" id="PS51160"/>
    </source>
</evidence>
<keyword evidence="5" id="KW-0863">Zinc-finger</keyword>
<keyword evidence="9" id="KW-0378">Hydrolase</keyword>
<dbReference type="PANTHER" id="PTHR42959:SF1">
    <property type="entry name" value="CARBAMOYLTRANSFERASE HYPF"/>
    <property type="match status" value="1"/>
</dbReference>
<dbReference type="EMBL" id="AVFL01000020">
    <property type="protein sequence ID" value="EWY38122.1"/>
    <property type="molecule type" value="Genomic_DNA"/>
</dbReference>
<dbReference type="OrthoDB" id="9808093at2"/>
<comment type="function">
    <text evidence="8">Involved in the maturation of [NiFe] hydrogenases. Along with HypE, it catalyzes the synthesis of the CN ligands of the active site iron of [NiFe]-hydrogenases. HypF functions as a carbamoyl transferase using carbamoylphosphate as a substrate and transferring the carboxamido moiety in an ATP-dependent reaction to the thiolate of the C-terminal cysteine of HypE yielding a protein-S-carboxamide.</text>
</comment>
<gene>
    <name evidence="12" type="ORF">N825_14470</name>
</gene>
<evidence type="ECO:0000256" key="7">
    <source>
        <dbReference type="ARBA" id="ARBA00048220"/>
    </source>
</evidence>
<dbReference type="PIRSF" id="PIRSF006256">
    <property type="entry name" value="CMPcnvr_hdrg_mat"/>
    <property type="match status" value="1"/>
</dbReference>
<evidence type="ECO:0000256" key="4">
    <source>
        <dbReference type="ARBA" id="ARBA00022723"/>
    </source>
</evidence>
<comment type="similarity">
    <text evidence="2 8">Belongs to the carbamoyltransferase HypF family.</text>
</comment>
<dbReference type="InterPro" id="IPR041440">
    <property type="entry name" value="HypF_C"/>
</dbReference>
<feature type="active site" evidence="9">
    <location>
        <position position="28"/>
    </location>
</feature>
<dbReference type="SUPFAM" id="SSF54975">
    <property type="entry name" value="Acylphosphatase/BLUF domain-like"/>
    <property type="match status" value="1"/>
</dbReference>
<dbReference type="InterPro" id="IPR055128">
    <property type="entry name" value="HypF_C_2"/>
</dbReference>
<evidence type="ECO:0000256" key="9">
    <source>
        <dbReference type="PROSITE-ProRule" id="PRU00520"/>
    </source>
</evidence>
<dbReference type="InterPro" id="IPR001792">
    <property type="entry name" value="Acylphosphatase-like_dom"/>
</dbReference>
<evidence type="ECO:0000256" key="6">
    <source>
        <dbReference type="ARBA" id="ARBA00022833"/>
    </source>
</evidence>
<proteinExistence type="inferred from homology"/>
<evidence type="ECO:0000259" key="11">
    <source>
        <dbReference type="PROSITE" id="PS51163"/>
    </source>
</evidence>
<dbReference type="Gene3D" id="3.30.420.40">
    <property type="match status" value="1"/>
</dbReference>